<keyword evidence="1" id="KW-0812">Transmembrane</keyword>
<keyword evidence="1" id="KW-0472">Membrane</keyword>
<evidence type="ECO:0000313" key="2">
    <source>
        <dbReference type="EMBL" id="BAR94769.1"/>
    </source>
</evidence>
<keyword evidence="1" id="KW-1133">Transmembrane helix</keyword>
<proteinExistence type="predicted"/>
<gene>
    <name evidence="2" type="ORF">PI172_0041</name>
</gene>
<reference evidence="2 3" key="1">
    <citation type="submission" date="2015-07" db="EMBL/GenBank/DDBJ databases">
        <title>Complete genome sequence of Prevotella intermedia strain 17-2.</title>
        <authorList>
            <person name="Nambu T."/>
        </authorList>
    </citation>
    <scope>NUCLEOTIDE SEQUENCE [LARGE SCALE GENOMIC DNA]</scope>
    <source>
        <strain evidence="2 3">17-2</strain>
    </source>
</reference>
<organism evidence="2 3">
    <name type="scientific">Prevotella intermedia</name>
    <dbReference type="NCBI Taxonomy" id="28131"/>
    <lineage>
        <taxon>Bacteria</taxon>
        <taxon>Pseudomonadati</taxon>
        <taxon>Bacteroidota</taxon>
        <taxon>Bacteroidia</taxon>
        <taxon>Bacteroidales</taxon>
        <taxon>Prevotellaceae</taxon>
        <taxon>Prevotella</taxon>
    </lineage>
</organism>
<dbReference type="AlphaFoldDB" id="A0AAD1BFJ8"/>
<dbReference type="EMBL" id="AP014925">
    <property type="protein sequence ID" value="BAR94769.1"/>
    <property type="molecule type" value="Genomic_DNA"/>
</dbReference>
<accession>A0AAD1BFJ8</accession>
<evidence type="ECO:0000313" key="3">
    <source>
        <dbReference type="Proteomes" id="UP000067008"/>
    </source>
</evidence>
<evidence type="ECO:0000256" key="1">
    <source>
        <dbReference type="SAM" id="Phobius"/>
    </source>
</evidence>
<sequence>MSSFHLAYPLFIFNILLFSAFLPHSQTTHPHRFASLFLTLFLARPKGFALHSPPLGTL</sequence>
<name>A0AAD1BFJ8_PREIN</name>
<dbReference type="Proteomes" id="UP000067008">
    <property type="component" value="Chromosome 2"/>
</dbReference>
<protein>
    <submittedName>
        <fullName evidence="2">Uncharacterized protein</fullName>
    </submittedName>
</protein>
<feature type="transmembrane region" description="Helical" evidence="1">
    <location>
        <begin position="6"/>
        <end position="23"/>
    </location>
</feature>